<dbReference type="STRING" id="156889.Mmc1_0369"/>
<dbReference type="HOGENOM" id="CLU_018247_0_1_5"/>
<keyword evidence="10" id="KW-0963">Cytoplasm</keyword>
<dbReference type="SUPFAM" id="SSF68923">
    <property type="entry name" value="PEP carboxykinase N-terminal domain"/>
    <property type="match status" value="1"/>
</dbReference>
<protein>
    <recommendedName>
        <fullName evidence="3 10">Phosphoenolpyruvate carboxykinase (ATP)</fullName>
        <shortName evidence="10">PCK</shortName>
        <shortName evidence="10">PEP carboxykinase</shortName>
        <shortName evidence="10">PEPCK</shortName>
        <ecNumber evidence="3 10">4.1.1.49</ecNumber>
    </recommendedName>
</protein>
<dbReference type="CDD" id="cd00484">
    <property type="entry name" value="PEPCK_ATP"/>
    <property type="match status" value="1"/>
</dbReference>
<keyword evidence="11" id="KW-0418">Kinase</keyword>
<accession>A0L4K2</accession>
<feature type="binding site" evidence="10">
    <location>
        <position position="66"/>
    </location>
    <ligand>
        <name>substrate</name>
    </ligand>
</feature>
<evidence type="ECO:0000256" key="10">
    <source>
        <dbReference type="HAMAP-Rule" id="MF_00453"/>
    </source>
</evidence>
<evidence type="ECO:0000256" key="3">
    <source>
        <dbReference type="ARBA" id="ARBA00012363"/>
    </source>
</evidence>
<dbReference type="PIRSF" id="PIRSF006294">
    <property type="entry name" value="PEP_crbxkin"/>
    <property type="match status" value="1"/>
</dbReference>
<feature type="binding site" evidence="10">
    <location>
        <position position="207"/>
    </location>
    <ligand>
        <name>substrate</name>
    </ligand>
</feature>
<evidence type="ECO:0000313" key="12">
    <source>
        <dbReference type="Proteomes" id="UP000002586"/>
    </source>
</evidence>
<gene>
    <name evidence="10" type="primary">pckA</name>
    <name evidence="11" type="ordered locus">Mmc1_0369</name>
</gene>
<reference evidence="12" key="1">
    <citation type="journal article" date="2009" name="Appl. Environ. Microbiol.">
        <title>Complete genome sequence of the chemolithoautotrophic marine magnetotactic coccus strain MC-1.</title>
        <authorList>
            <person name="Schubbe S."/>
            <person name="Williams T.J."/>
            <person name="Xie G."/>
            <person name="Kiss H.E."/>
            <person name="Brettin T.S."/>
            <person name="Martinez D."/>
            <person name="Ross C.A."/>
            <person name="Schuler D."/>
            <person name="Cox B.L."/>
            <person name="Nealson K.H."/>
            <person name="Bazylinski D.A."/>
        </authorList>
    </citation>
    <scope>NUCLEOTIDE SEQUENCE [LARGE SCALE GENOMIC DNA]</scope>
    <source>
        <strain evidence="12">ATCC BAA-1437 / JCM 17883 / MC-1</strain>
    </source>
</reference>
<evidence type="ECO:0000256" key="2">
    <source>
        <dbReference type="ARBA" id="ARBA00006052"/>
    </source>
</evidence>
<dbReference type="Gene3D" id="3.40.449.10">
    <property type="entry name" value="Phosphoenolpyruvate Carboxykinase, domain 1"/>
    <property type="match status" value="1"/>
</dbReference>
<dbReference type="SUPFAM" id="SSF53795">
    <property type="entry name" value="PEP carboxykinase-like"/>
    <property type="match status" value="1"/>
</dbReference>
<dbReference type="RefSeq" id="WP_011712065.1">
    <property type="nucleotide sequence ID" value="NC_008576.1"/>
</dbReference>
<evidence type="ECO:0000256" key="1">
    <source>
        <dbReference type="ARBA" id="ARBA00004742"/>
    </source>
</evidence>
<dbReference type="UniPathway" id="UPA00138"/>
<feature type="binding site" evidence="10">
    <location>
        <position position="226"/>
    </location>
    <ligand>
        <name>Mn(2+)</name>
        <dbReference type="ChEBI" id="CHEBI:29035"/>
    </ligand>
</feature>
<dbReference type="GO" id="GO:0005524">
    <property type="term" value="F:ATP binding"/>
    <property type="evidence" value="ECO:0007669"/>
    <property type="project" value="UniProtKB-UniRule"/>
</dbReference>
<feature type="binding site" evidence="10">
    <location>
        <begin position="242"/>
        <end position="250"/>
    </location>
    <ligand>
        <name>ATP</name>
        <dbReference type="ChEBI" id="CHEBI:30616"/>
    </ligand>
</feature>
<keyword evidence="10" id="KW-0479">Metal-binding</keyword>
<reference evidence="11 12" key="2">
    <citation type="journal article" date="2012" name="Int. J. Syst. Evol. Microbiol.">
        <title>Magnetococcus marinus gen. nov., sp. nov., a marine, magnetotactic bacterium that represents a novel lineage (Magnetococcaceae fam. nov.; Magnetococcales ord. nov.) at the base of the Alphaproteobacteria.</title>
        <authorList>
            <person name="Bazylinski D.A."/>
            <person name="Williams T.J."/>
            <person name="Lefevre C.T."/>
            <person name="Berg R.J."/>
            <person name="Zhang C.L."/>
            <person name="Bowser S.S."/>
            <person name="Dean A.J."/>
            <person name="Beveridge T.J."/>
        </authorList>
    </citation>
    <scope>NUCLEOTIDE SEQUENCE [LARGE SCALE GENOMIC DNA]</scope>
    <source>
        <strain evidence="12">ATCC BAA-1437 / JCM 17883 / MC-1</strain>
    </source>
</reference>
<proteinExistence type="inferred from homology"/>
<dbReference type="OrthoDB" id="9806325at2"/>
<dbReference type="NCBIfam" id="TIGR00224">
    <property type="entry name" value="pckA"/>
    <property type="match status" value="1"/>
</dbReference>
<feature type="binding site" evidence="10">
    <location>
        <position position="329"/>
    </location>
    <ligand>
        <name>substrate</name>
    </ligand>
</feature>
<comment type="cofactor">
    <cofactor evidence="10">
        <name>Mn(2+)</name>
        <dbReference type="ChEBI" id="CHEBI:29035"/>
    </cofactor>
    <text evidence="10">Binds 1 Mn(2+) ion per subunit.</text>
</comment>
<dbReference type="GO" id="GO:0006094">
    <property type="term" value="P:gluconeogenesis"/>
    <property type="evidence" value="ECO:0007669"/>
    <property type="project" value="UniProtKB-UniRule"/>
</dbReference>
<dbReference type="EMBL" id="CP000471">
    <property type="protein sequence ID" value="ABK42895.1"/>
    <property type="molecule type" value="Genomic_DNA"/>
</dbReference>
<evidence type="ECO:0000256" key="9">
    <source>
        <dbReference type="ARBA" id="ARBA00047371"/>
    </source>
</evidence>
<keyword evidence="10" id="KW-0464">Manganese</keyword>
<keyword evidence="8 10" id="KW-0456">Lyase</keyword>
<comment type="similarity">
    <text evidence="2 10">Belongs to the phosphoenolpyruvate carboxykinase (ATP) family.</text>
</comment>
<feature type="binding site" evidence="10">
    <location>
        <position position="201"/>
    </location>
    <ligand>
        <name>substrate</name>
    </ligand>
</feature>
<comment type="caution">
    <text evidence="10">Lacks conserved residue(s) required for the propagation of feature annotation.</text>
</comment>
<dbReference type="InterPro" id="IPR013035">
    <property type="entry name" value="PEP_carboxykinase_C"/>
</dbReference>
<keyword evidence="6 10" id="KW-0210">Decarboxylase</keyword>
<feature type="binding site" evidence="10">
    <location>
        <position position="263"/>
    </location>
    <ligand>
        <name>Mn(2+)</name>
        <dbReference type="ChEBI" id="CHEBI:29035"/>
    </ligand>
</feature>
<feature type="binding site" evidence="10">
    <location>
        <position position="207"/>
    </location>
    <ligand>
        <name>ATP</name>
        <dbReference type="ChEBI" id="CHEBI:30616"/>
    </ligand>
</feature>
<evidence type="ECO:0000256" key="7">
    <source>
        <dbReference type="ARBA" id="ARBA00022840"/>
    </source>
</evidence>
<dbReference type="NCBIfam" id="NF006821">
    <property type="entry name" value="PRK09344.1-3"/>
    <property type="match status" value="1"/>
</dbReference>
<evidence type="ECO:0000256" key="6">
    <source>
        <dbReference type="ARBA" id="ARBA00022793"/>
    </source>
</evidence>
<keyword evidence="4 10" id="KW-0312">Gluconeogenesis</keyword>
<keyword evidence="12" id="KW-1185">Reference proteome</keyword>
<dbReference type="Pfam" id="PF01293">
    <property type="entry name" value="PEPCK_ATP"/>
    <property type="match status" value="1"/>
</dbReference>
<dbReference type="Gene3D" id="2.170.8.10">
    <property type="entry name" value="Phosphoenolpyruvate Carboxykinase, domain 2"/>
    <property type="match status" value="1"/>
</dbReference>
<dbReference type="NCBIfam" id="NF006820">
    <property type="entry name" value="PRK09344.1-2"/>
    <property type="match status" value="1"/>
</dbReference>
<organism evidence="11 12">
    <name type="scientific">Magnetococcus marinus (strain ATCC BAA-1437 / JCM 17883 / MC-1)</name>
    <dbReference type="NCBI Taxonomy" id="156889"/>
    <lineage>
        <taxon>Bacteria</taxon>
        <taxon>Pseudomonadati</taxon>
        <taxon>Pseudomonadota</taxon>
        <taxon>Magnetococcia</taxon>
        <taxon>Magnetococcales</taxon>
        <taxon>Magnetococcaceae</taxon>
        <taxon>Magnetococcus</taxon>
    </lineage>
</organism>
<evidence type="ECO:0000256" key="5">
    <source>
        <dbReference type="ARBA" id="ARBA00022741"/>
    </source>
</evidence>
<dbReference type="GO" id="GO:0005829">
    <property type="term" value="C:cytosol"/>
    <property type="evidence" value="ECO:0007669"/>
    <property type="project" value="TreeGrafter"/>
</dbReference>
<sequence>MSSTLTYKERVAAVTKQLAERGISNPGVVNLDLPTPKLYEQIIARGEGQIAHGGSVVVETGIYTGRSAKDKFIVEEPTSQADVDWGTVNRPVSQENYEKVRGRLMAFLQGRELFVQDVRVGADPQFQRRVRVVNIKAWQNLFARNLFITPETMENEVVPPDFTVIACPDFKADPELDGTRSEAFIYMNIAQREIIIGGTAYAGEMKKSIFSIMNYLLPKQAVFPMHCSANIGTQDDVAIFFGLSGTGKTTLSTDPKRRMIGDDEHGWSDKGVFNFEGGCYAKTIRLNAVAEPVIHNCTQTFGTVLENVVMDEESRTLDLDDDRKTENTRAAYPLSSVGNIKADGMGGHPSHVILLTADAFGVLPPVSRLTSEQAMYHFISGYTAKLAGTERGVKEPQATFSSCFGGPFMVHHPTVYAEMLGKRLSETGAKCWLVNTGWTAGPYGEGHRMPIRETRAIIDSILANELNDVATHEDPVFGLAVPTAIDGVETVRLTPRDTWKDGAAFDAKAKDLARQFNENFANFADRVSDAIKGAGPKV</sequence>
<dbReference type="eggNOG" id="COG1866">
    <property type="taxonomic scope" value="Bacteria"/>
</dbReference>
<feature type="binding site" evidence="10">
    <location>
        <position position="207"/>
    </location>
    <ligand>
        <name>Mn(2+)</name>
        <dbReference type="ChEBI" id="CHEBI:29035"/>
    </ligand>
</feature>
<dbReference type="GO" id="GO:0004612">
    <property type="term" value="F:phosphoenolpyruvate carboxykinase (ATP) activity"/>
    <property type="evidence" value="ECO:0007669"/>
    <property type="project" value="UniProtKB-UniRule"/>
</dbReference>
<feature type="binding site" evidence="10">
    <location>
        <position position="226"/>
    </location>
    <ligand>
        <name>ATP</name>
        <dbReference type="ChEBI" id="CHEBI:30616"/>
    </ligand>
</feature>
<dbReference type="Gene3D" id="3.90.228.20">
    <property type="match status" value="1"/>
</dbReference>
<dbReference type="HAMAP" id="MF_00453">
    <property type="entry name" value="PEPCK_ATP"/>
    <property type="match status" value="1"/>
</dbReference>
<dbReference type="AlphaFoldDB" id="A0L4K2"/>
<dbReference type="GO" id="GO:0046872">
    <property type="term" value="F:metal ion binding"/>
    <property type="evidence" value="ECO:0007669"/>
    <property type="project" value="UniProtKB-KW"/>
</dbReference>
<dbReference type="InterPro" id="IPR001272">
    <property type="entry name" value="PEP_carboxykinase_ATP"/>
</dbReference>
<dbReference type="EC" id="4.1.1.49" evidence="3 10"/>
<dbReference type="GO" id="GO:0016301">
    <property type="term" value="F:kinase activity"/>
    <property type="evidence" value="ECO:0007669"/>
    <property type="project" value="UniProtKB-KW"/>
</dbReference>
<evidence type="ECO:0000256" key="8">
    <source>
        <dbReference type="ARBA" id="ARBA00023239"/>
    </source>
</evidence>
<comment type="catalytic activity">
    <reaction evidence="9 10">
        <text>oxaloacetate + ATP = phosphoenolpyruvate + ADP + CO2</text>
        <dbReference type="Rhea" id="RHEA:18617"/>
        <dbReference type="ChEBI" id="CHEBI:16452"/>
        <dbReference type="ChEBI" id="CHEBI:16526"/>
        <dbReference type="ChEBI" id="CHEBI:30616"/>
        <dbReference type="ChEBI" id="CHEBI:58702"/>
        <dbReference type="ChEBI" id="CHEBI:456216"/>
        <dbReference type="EC" id="4.1.1.49"/>
    </reaction>
</comment>
<evidence type="ECO:0000313" key="11">
    <source>
        <dbReference type="EMBL" id="ABK42895.1"/>
    </source>
</evidence>
<keyword evidence="11" id="KW-0808">Transferase</keyword>
<dbReference type="InterPro" id="IPR008210">
    <property type="entry name" value="PEP_carboxykinase_N"/>
</dbReference>
<dbReference type="KEGG" id="mgm:Mmc1_0369"/>
<dbReference type="PANTHER" id="PTHR30031">
    <property type="entry name" value="PHOSPHOENOLPYRUVATE CARBOXYKINASE ATP"/>
    <property type="match status" value="1"/>
</dbReference>
<keyword evidence="7 10" id="KW-0067">ATP-binding</keyword>
<feature type="binding site" evidence="10">
    <location>
        <position position="454"/>
    </location>
    <ligand>
        <name>ATP</name>
        <dbReference type="ChEBI" id="CHEBI:30616"/>
    </ligand>
</feature>
<comment type="subcellular location">
    <subcellularLocation>
        <location evidence="10">Cytoplasm</location>
    </subcellularLocation>
</comment>
<keyword evidence="5 10" id="KW-0547">Nucleotide-binding</keyword>
<comment type="function">
    <text evidence="10">Involved in the gluconeogenesis. Catalyzes the conversion of oxaloacetate (OAA) to phosphoenolpyruvate (PEP) through direct phosphoryl transfer between the nucleoside triphosphate and OAA.</text>
</comment>
<dbReference type="Proteomes" id="UP000002586">
    <property type="component" value="Chromosome"/>
</dbReference>
<evidence type="ECO:0000256" key="4">
    <source>
        <dbReference type="ARBA" id="ARBA00022432"/>
    </source>
</evidence>
<comment type="pathway">
    <text evidence="1 10">Carbohydrate biosynthesis; gluconeogenesis.</text>
</comment>
<feature type="binding site" evidence="10">
    <location>
        <position position="291"/>
    </location>
    <ligand>
        <name>ATP</name>
        <dbReference type="ChEBI" id="CHEBI:30616"/>
    </ligand>
</feature>
<dbReference type="PANTHER" id="PTHR30031:SF0">
    <property type="entry name" value="PHOSPHOENOLPYRUVATE CARBOXYKINASE (ATP)"/>
    <property type="match status" value="1"/>
</dbReference>
<keyword evidence="11" id="KW-0670">Pyruvate</keyword>
<name>A0L4K2_MAGMM</name>
<feature type="binding site" evidence="10">
    <location>
        <position position="329"/>
    </location>
    <ligand>
        <name>ATP</name>
        <dbReference type="ChEBI" id="CHEBI:30616"/>
    </ligand>
</feature>